<evidence type="ECO:0000313" key="6">
    <source>
        <dbReference type="EMBL" id="MBG0738012.1"/>
    </source>
</evidence>
<feature type="domain" description="HTH tetR-type" evidence="5">
    <location>
        <begin position="14"/>
        <end position="74"/>
    </location>
</feature>
<feature type="DNA-binding region" description="H-T-H motif" evidence="4">
    <location>
        <begin position="37"/>
        <end position="56"/>
    </location>
</feature>
<dbReference type="RefSeq" id="WP_196394948.1">
    <property type="nucleotide sequence ID" value="NZ_JADNYM010000001.1"/>
</dbReference>
<evidence type="ECO:0000313" key="7">
    <source>
        <dbReference type="Proteomes" id="UP000655366"/>
    </source>
</evidence>
<evidence type="ECO:0000256" key="2">
    <source>
        <dbReference type="ARBA" id="ARBA00023125"/>
    </source>
</evidence>
<dbReference type="AlphaFoldDB" id="A0A931G8S9"/>
<keyword evidence="3" id="KW-0804">Transcription</keyword>
<dbReference type="InterPro" id="IPR036271">
    <property type="entry name" value="Tet_transcr_reg_TetR-rel_C_sf"/>
</dbReference>
<dbReference type="Gene3D" id="1.10.357.10">
    <property type="entry name" value="Tetracycline Repressor, domain 2"/>
    <property type="match status" value="1"/>
</dbReference>
<protein>
    <submittedName>
        <fullName evidence="6">TetR/AcrR family transcriptional regulator</fullName>
    </submittedName>
</protein>
<dbReference type="Pfam" id="PF21313">
    <property type="entry name" value="EthR_C"/>
    <property type="match status" value="1"/>
</dbReference>
<comment type="caution">
    <text evidence="6">The sequence shown here is derived from an EMBL/GenBank/DDBJ whole genome shotgun (WGS) entry which is preliminary data.</text>
</comment>
<dbReference type="Pfam" id="PF00440">
    <property type="entry name" value="TetR_N"/>
    <property type="match status" value="1"/>
</dbReference>
<dbReference type="PROSITE" id="PS50977">
    <property type="entry name" value="HTH_TETR_2"/>
    <property type="match status" value="1"/>
</dbReference>
<dbReference type="GO" id="GO:0045892">
    <property type="term" value="P:negative regulation of DNA-templated transcription"/>
    <property type="evidence" value="ECO:0007669"/>
    <property type="project" value="UniProtKB-ARBA"/>
</dbReference>
<evidence type="ECO:0000256" key="1">
    <source>
        <dbReference type="ARBA" id="ARBA00023015"/>
    </source>
</evidence>
<reference evidence="6 7" key="1">
    <citation type="submission" date="2020-11" db="EMBL/GenBank/DDBJ databases">
        <title>Arthrobacter antarcticus sp. nov., isolated from Antarctic Soil.</title>
        <authorList>
            <person name="Li J."/>
        </authorList>
    </citation>
    <scope>NUCLEOTIDE SEQUENCE [LARGE SCALE GENOMIC DNA]</scope>
    <source>
        <strain evidence="6 7">Z1-20</strain>
    </source>
</reference>
<dbReference type="InterPro" id="IPR050109">
    <property type="entry name" value="HTH-type_TetR-like_transc_reg"/>
</dbReference>
<accession>A0A931G8S9</accession>
<dbReference type="Gene3D" id="1.10.10.60">
    <property type="entry name" value="Homeodomain-like"/>
    <property type="match status" value="1"/>
</dbReference>
<keyword evidence="7" id="KW-1185">Reference proteome</keyword>
<dbReference type="GO" id="GO:0003700">
    <property type="term" value="F:DNA-binding transcription factor activity"/>
    <property type="evidence" value="ECO:0007669"/>
    <property type="project" value="TreeGrafter"/>
</dbReference>
<dbReference type="PANTHER" id="PTHR30055">
    <property type="entry name" value="HTH-TYPE TRANSCRIPTIONAL REGULATOR RUTR"/>
    <property type="match status" value="1"/>
</dbReference>
<dbReference type="Proteomes" id="UP000655366">
    <property type="component" value="Unassembled WGS sequence"/>
</dbReference>
<dbReference type="PRINTS" id="PR00455">
    <property type="entry name" value="HTHTETR"/>
</dbReference>
<dbReference type="GO" id="GO:0000976">
    <property type="term" value="F:transcription cis-regulatory region binding"/>
    <property type="evidence" value="ECO:0007669"/>
    <property type="project" value="TreeGrafter"/>
</dbReference>
<keyword evidence="1" id="KW-0805">Transcription regulation</keyword>
<evidence type="ECO:0000256" key="3">
    <source>
        <dbReference type="ARBA" id="ARBA00023163"/>
    </source>
</evidence>
<dbReference type="FunFam" id="1.10.10.60:FF:000141">
    <property type="entry name" value="TetR family transcriptional regulator"/>
    <property type="match status" value="1"/>
</dbReference>
<name>A0A931G8S9_9MICC</name>
<evidence type="ECO:0000259" key="5">
    <source>
        <dbReference type="PROSITE" id="PS50977"/>
    </source>
</evidence>
<dbReference type="InterPro" id="IPR009057">
    <property type="entry name" value="Homeodomain-like_sf"/>
</dbReference>
<dbReference type="InterPro" id="IPR049397">
    <property type="entry name" value="EthR_C"/>
</dbReference>
<dbReference type="InterPro" id="IPR001647">
    <property type="entry name" value="HTH_TetR"/>
</dbReference>
<sequence length="210" mass="23176">MVQRGRRTARVSGDERQDAILLTAEALLGERVFDDISIEDLAAGAGISRPTFYFYFSSKDEVLLALLDRVITEVEHRIAALPREFHSDPAGSWTRSIGMFVDVFASHRGVSTAAIAARARNDEVRALWSKSMQSWADFSTEVIRSERARGAAPDGIDAYDLAVSLNLMNERVITAVINQESPAIAESRALEVLATIWIRSIYGSVHPGRL</sequence>
<dbReference type="EMBL" id="JADNYM010000001">
    <property type="protein sequence ID" value="MBG0738012.1"/>
    <property type="molecule type" value="Genomic_DNA"/>
</dbReference>
<keyword evidence="2 4" id="KW-0238">DNA-binding</keyword>
<gene>
    <name evidence="6" type="ORF">IV500_00985</name>
</gene>
<dbReference type="SUPFAM" id="SSF46689">
    <property type="entry name" value="Homeodomain-like"/>
    <property type="match status" value="1"/>
</dbReference>
<dbReference type="PANTHER" id="PTHR30055:SF184">
    <property type="entry name" value="HTH-TYPE TRANSCRIPTIONAL REGULATOR ETHR"/>
    <property type="match status" value="1"/>
</dbReference>
<proteinExistence type="predicted"/>
<evidence type="ECO:0000256" key="4">
    <source>
        <dbReference type="PROSITE-ProRule" id="PRU00335"/>
    </source>
</evidence>
<dbReference type="SUPFAM" id="SSF48498">
    <property type="entry name" value="Tetracyclin repressor-like, C-terminal domain"/>
    <property type="match status" value="1"/>
</dbReference>
<organism evidence="6 7">
    <name type="scientific">Arthrobacter terrae</name>
    <dbReference type="NCBI Taxonomy" id="2935737"/>
    <lineage>
        <taxon>Bacteria</taxon>
        <taxon>Bacillati</taxon>
        <taxon>Actinomycetota</taxon>
        <taxon>Actinomycetes</taxon>
        <taxon>Micrococcales</taxon>
        <taxon>Micrococcaceae</taxon>
        <taxon>Arthrobacter</taxon>
    </lineage>
</organism>